<dbReference type="InterPro" id="IPR023631">
    <property type="entry name" value="Amidase_dom"/>
</dbReference>
<dbReference type="EMBL" id="JBHSFH010000011">
    <property type="protein sequence ID" value="MFC4496510.1"/>
    <property type="molecule type" value="Genomic_DNA"/>
</dbReference>
<dbReference type="InterPro" id="IPR020556">
    <property type="entry name" value="Amidase_CS"/>
</dbReference>
<dbReference type="Gene3D" id="3.90.1300.10">
    <property type="entry name" value="Amidase signature (AS) domain"/>
    <property type="match status" value="1"/>
</dbReference>
<dbReference type="Pfam" id="PF01425">
    <property type="entry name" value="Amidase"/>
    <property type="match status" value="1"/>
</dbReference>
<dbReference type="NCBIfam" id="NF006169">
    <property type="entry name" value="PRK08310.1"/>
    <property type="match status" value="1"/>
</dbReference>
<comment type="caution">
    <text evidence="2">The sequence shown here is derived from an EMBL/GenBank/DDBJ whole genome shotgun (WGS) entry which is preliminary data.</text>
</comment>
<proteinExistence type="predicted"/>
<dbReference type="GO" id="GO:0004040">
    <property type="term" value="F:amidase activity"/>
    <property type="evidence" value="ECO:0007669"/>
    <property type="project" value="UniProtKB-EC"/>
</dbReference>
<organism evidence="2 3">
    <name type="scientific">Streptomyces ovatisporus</name>
    <dbReference type="NCBI Taxonomy" id="1128682"/>
    <lineage>
        <taxon>Bacteria</taxon>
        <taxon>Bacillati</taxon>
        <taxon>Actinomycetota</taxon>
        <taxon>Actinomycetes</taxon>
        <taxon>Kitasatosporales</taxon>
        <taxon>Streptomycetaceae</taxon>
        <taxon>Streptomyces</taxon>
    </lineage>
</organism>
<accession>A0ABV9A9G5</accession>
<dbReference type="InterPro" id="IPR036928">
    <property type="entry name" value="AS_sf"/>
</dbReference>
<evidence type="ECO:0000313" key="2">
    <source>
        <dbReference type="EMBL" id="MFC4496510.1"/>
    </source>
</evidence>
<dbReference type="PROSITE" id="PS00571">
    <property type="entry name" value="AMIDASES"/>
    <property type="match status" value="1"/>
</dbReference>
<protein>
    <submittedName>
        <fullName evidence="2">Amidase</fullName>
        <ecNumber evidence="2">3.5.1.4</ecNumber>
    </submittedName>
</protein>
<name>A0ABV9A9G5_9ACTN</name>
<gene>
    <name evidence="2" type="ORF">ACFPA8_20495</name>
</gene>
<feature type="domain" description="Amidase" evidence="1">
    <location>
        <begin position="23"/>
        <end position="404"/>
    </location>
</feature>
<dbReference type="PANTHER" id="PTHR46310:SF7">
    <property type="entry name" value="AMIDASE 1"/>
    <property type="match status" value="1"/>
</dbReference>
<evidence type="ECO:0000259" key="1">
    <source>
        <dbReference type="Pfam" id="PF01425"/>
    </source>
</evidence>
<sequence length="416" mass="42571">MTLQTDAEKAVWRERGAPLVAPAASGPLSGVRLAVKDVHAVAGHRMGAGNPYWLQEAEPETGNSWALQALLDAGAEVTGIAQTDELTYSLDGTNAHYGTPPNPAAPGRIPGGSSSGPASAVALREADAGLGSDTAGSIRVPASYCGLYGMRPTHGAVPVTGMLPLAPRFDTVGWLARDAGTLLRLGNVLLPPAPDDEEQGARPGIAGHGGGTPFHTALVDDALLAPADAAVRESFEPAVAELAVRTGLRIEQCPPLGPGGTDSVMRADAFSAVQAVQVWQHDGAWVDAHPEALGPDIARRFAWASSVTPDRAEPAGELVRATALGLDAALSPGTLLLLPAAAGPAPRIDSGSAERDDMRRRTIQLTCLAGIGGLPCVVLPRLTAESLPVGLCAIAARGQDRALLQLAIADSAQQQG</sequence>
<dbReference type="Proteomes" id="UP001595997">
    <property type="component" value="Unassembled WGS sequence"/>
</dbReference>
<evidence type="ECO:0000313" key="3">
    <source>
        <dbReference type="Proteomes" id="UP001595997"/>
    </source>
</evidence>
<keyword evidence="3" id="KW-1185">Reference proteome</keyword>
<dbReference type="RefSeq" id="WP_386450624.1">
    <property type="nucleotide sequence ID" value="NZ_JBHSFH010000011.1"/>
</dbReference>
<dbReference type="SUPFAM" id="SSF75304">
    <property type="entry name" value="Amidase signature (AS) enzymes"/>
    <property type="match status" value="1"/>
</dbReference>
<reference evidence="3" key="1">
    <citation type="journal article" date="2019" name="Int. J. Syst. Evol. Microbiol.">
        <title>The Global Catalogue of Microorganisms (GCM) 10K type strain sequencing project: providing services to taxonomists for standard genome sequencing and annotation.</title>
        <authorList>
            <consortium name="The Broad Institute Genomics Platform"/>
            <consortium name="The Broad Institute Genome Sequencing Center for Infectious Disease"/>
            <person name="Wu L."/>
            <person name="Ma J."/>
        </authorList>
    </citation>
    <scope>NUCLEOTIDE SEQUENCE [LARGE SCALE GENOMIC DNA]</scope>
    <source>
        <strain evidence="3">CGMCC 4.7357</strain>
    </source>
</reference>
<dbReference type="EC" id="3.5.1.4" evidence="2"/>
<keyword evidence="2" id="KW-0378">Hydrolase</keyword>
<dbReference type="PANTHER" id="PTHR46310">
    <property type="entry name" value="AMIDASE 1"/>
    <property type="match status" value="1"/>
</dbReference>